<dbReference type="AlphaFoldDB" id="A0A4V3AXY1"/>
<organism evidence="2 3">
    <name type="scientific">Mycobacterium paragordonae</name>
    <dbReference type="NCBI Taxonomy" id="1389713"/>
    <lineage>
        <taxon>Bacteria</taxon>
        <taxon>Bacillati</taxon>
        <taxon>Actinomycetota</taxon>
        <taxon>Actinomycetes</taxon>
        <taxon>Mycobacteriales</taxon>
        <taxon>Mycobacteriaceae</taxon>
        <taxon>Mycobacterium</taxon>
    </lineage>
</organism>
<dbReference type="Pfam" id="PF01553">
    <property type="entry name" value="Acyltransferase"/>
    <property type="match status" value="1"/>
</dbReference>
<feature type="domain" description="Phospholipid/glycerol acyltransferase" evidence="1">
    <location>
        <begin position="89"/>
        <end position="209"/>
    </location>
</feature>
<keyword evidence="2" id="KW-0012">Acyltransferase</keyword>
<protein>
    <submittedName>
        <fullName evidence="2">Lysophospholipid acyltransferase family protein</fullName>
    </submittedName>
</protein>
<dbReference type="EMBL" id="JAUFSA010000001">
    <property type="protein sequence ID" value="MDP7735846.1"/>
    <property type="molecule type" value="Genomic_DNA"/>
</dbReference>
<comment type="caution">
    <text evidence="2">The sequence shown here is derived from an EMBL/GenBank/DDBJ whole genome shotgun (WGS) entry which is preliminary data.</text>
</comment>
<dbReference type="InterPro" id="IPR016676">
    <property type="entry name" value="P_lipid/glycerol_AcTrfase_prd"/>
</dbReference>
<dbReference type="GO" id="GO:0016746">
    <property type="term" value="F:acyltransferase activity"/>
    <property type="evidence" value="ECO:0007669"/>
    <property type="project" value="UniProtKB-KW"/>
</dbReference>
<dbReference type="InterPro" id="IPR002123">
    <property type="entry name" value="Plipid/glycerol_acylTrfase"/>
</dbReference>
<gene>
    <name evidence="2" type="ORF">QXL92_13950</name>
</gene>
<reference evidence="2" key="1">
    <citation type="submission" date="2023-06" db="EMBL/GenBank/DDBJ databases">
        <title>Identification of two novel mycobacterium reveal diversities and complexities of Mycobacterium gordonae clade.</title>
        <authorList>
            <person name="Matsumoto Y."/>
            <person name="Nakamura S."/>
            <person name="Motooka D."/>
            <person name="Fukushima K."/>
        </authorList>
    </citation>
    <scope>NUCLEOTIDE SEQUENCE</scope>
    <source>
        <strain evidence="2">TY812</strain>
    </source>
</reference>
<proteinExistence type="predicted"/>
<dbReference type="RefSeq" id="WP_133435264.1">
    <property type="nucleotide sequence ID" value="NZ_JAUFSA010000001.1"/>
</dbReference>
<dbReference type="Proteomes" id="UP001229081">
    <property type="component" value="Unassembled WGS sequence"/>
</dbReference>
<dbReference type="GO" id="GO:0016020">
    <property type="term" value="C:membrane"/>
    <property type="evidence" value="ECO:0007669"/>
    <property type="project" value="TreeGrafter"/>
</dbReference>
<dbReference type="SUPFAM" id="SSF69593">
    <property type="entry name" value="Glycerol-3-phosphate (1)-acyltransferase"/>
    <property type="match status" value="1"/>
</dbReference>
<name>A0A4V3AXY1_9MYCO</name>
<keyword evidence="2" id="KW-0808">Transferase</keyword>
<dbReference type="CDD" id="cd07987">
    <property type="entry name" value="LPLAT_MGAT-like"/>
    <property type="match status" value="1"/>
</dbReference>
<dbReference type="PIRSF" id="PIRSF016753">
    <property type="entry name" value="P_lipid/glycerol_ac_tran_prd"/>
    <property type="match status" value="1"/>
</dbReference>
<accession>A0A4V3AXY1</accession>
<evidence type="ECO:0000313" key="3">
    <source>
        <dbReference type="Proteomes" id="UP001229081"/>
    </source>
</evidence>
<dbReference type="PANTHER" id="PTHR22753:SF14">
    <property type="entry name" value="MONOACYLGLYCEROL_DIACYLGLYCEROL O-ACYLTRANSFERASE"/>
    <property type="match status" value="1"/>
</dbReference>
<evidence type="ECO:0000313" key="2">
    <source>
        <dbReference type="EMBL" id="MDP7735846.1"/>
    </source>
</evidence>
<dbReference type="SMART" id="SM00563">
    <property type="entry name" value="PlsC"/>
    <property type="match status" value="1"/>
</dbReference>
<evidence type="ECO:0000259" key="1">
    <source>
        <dbReference type="SMART" id="SM00563"/>
    </source>
</evidence>
<sequence length="312" mass="34890">MTHSTDHRPNEVVDQAQRFAEDAREAMQEKRDKQDGGVSGWVAQRAGDWDLDGQDETTMHRQKFFWNVLVDYWFRMEIDGWENVGEAPALLIGIHSGAPFVWDAWTVGLQWWRRFGPERPLHGTAHDALMAIPGIGRYFRAMGVLPAAPDAIATALAEGRDVALWPGGEVDSLRPWAERDRAILAGRKGFVKMAIRAGVPIVPIATVGGADAMPVLIRGDRLSRMLRLDKLLRLKVFPVAISLPWGIAPAALPQLPLPAKIRTRFMPPVELDHDPERAEDEEYVDAKYREVQGSIQRGMDALARKRALPVFG</sequence>
<dbReference type="PANTHER" id="PTHR22753">
    <property type="entry name" value="TRANSMEMBRANE PROTEIN 68"/>
    <property type="match status" value="1"/>
</dbReference>